<protein>
    <recommendedName>
        <fullName evidence="1">Rhamnogalacturonase A/B/Epimerase-like pectate lyase domain-containing protein</fullName>
    </recommendedName>
</protein>
<dbReference type="InterPro" id="IPR012334">
    <property type="entry name" value="Pectin_lyas_fold"/>
</dbReference>
<name>A0A4Y8LNR7_9BACL</name>
<dbReference type="Pfam" id="PF12708">
    <property type="entry name" value="Pect-lyase_RHGA_epim"/>
    <property type="match status" value="1"/>
</dbReference>
<accession>A0A4Y8LNR7</accession>
<proteinExistence type="predicted"/>
<evidence type="ECO:0000313" key="2">
    <source>
        <dbReference type="EMBL" id="TFE22648.1"/>
    </source>
</evidence>
<evidence type="ECO:0000259" key="1">
    <source>
        <dbReference type="Pfam" id="PF12708"/>
    </source>
</evidence>
<keyword evidence="3" id="KW-1185">Reference proteome</keyword>
<dbReference type="InterPro" id="IPR024535">
    <property type="entry name" value="RHGA/B-epi-like_pectate_lyase"/>
</dbReference>
<gene>
    <name evidence="2" type="ORF">E2980_21430</name>
</gene>
<dbReference type="Gene3D" id="2.160.20.10">
    <property type="entry name" value="Single-stranded right-handed beta-helix, Pectin lyase-like"/>
    <property type="match status" value="3"/>
</dbReference>
<dbReference type="SUPFAM" id="SSF51126">
    <property type="entry name" value="Pectin lyase-like"/>
    <property type="match status" value="2"/>
</dbReference>
<dbReference type="InterPro" id="IPR011050">
    <property type="entry name" value="Pectin_lyase_fold/virulence"/>
</dbReference>
<dbReference type="AlphaFoldDB" id="A0A4Y8LNR7"/>
<organism evidence="2 3">
    <name type="scientific">Cohnella luojiensis</name>
    <dbReference type="NCBI Taxonomy" id="652876"/>
    <lineage>
        <taxon>Bacteria</taxon>
        <taxon>Bacillati</taxon>
        <taxon>Bacillota</taxon>
        <taxon>Bacilli</taxon>
        <taxon>Bacillales</taxon>
        <taxon>Paenibacillaceae</taxon>
        <taxon>Cohnella</taxon>
    </lineage>
</organism>
<evidence type="ECO:0000313" key="3">
    <source>
        <dbReference type="Proteomes" id="UP000297900"/>
    </source>
</evidence>
<dbReference type="Proteomes" id="UP000297900">
    <property type="component" value="Unassembled WGS sequence"/>
</dbReference>
<dbReference type="EMBL" id="SOMN01000044">
    <property type="protein sequence ID" value="TFE22648.1"/>
    <property type="molecule type" value="Genomic_DNA"/>
</dbReference>
<comment type="caution">
    <text evidence="2">The sequence shown here is derived from an EMBL/GenBank/DDBJ whole genome shotgun (WGS) entry which is preliminary data.</text>
</comment>
<reference evidence="2 3" key="1">
    <citation type="submission" date="2019-03" db="EMBL/GenBank/DDBJ databases">
        <title>Cohnella endophytica sp. nov., a novel endophytic bacterium isolated from bark of Sonneratia apetala.</title>
        <authorList>
            <person name="Tuo L."/>
        </authorList>
    </citation>
    <scope>NUCLEOTIDE SEQUENCE [LARGE SCALE GENOMIC DNA]</scope>
    <source>
        <strain evidence="2 3">CCTCC AB 208254</strain>
    </source>
</reference>
<sequence>MALTNLLNSVISSGQALEEVIGAIGASTGGGVKSVVDYGAVGDGVANDTEAITNAMAGGEFTIRFPKGRYNITANTTFPGDKTVMFDRGAFLHISMGVIITMNSDIKADPFPIFAGEGSVVSGVHHIRSIYPQWFGASNEGSETMGLVSSKASITSGSNILTIPSADKNRYWDGQTVMVMHAGSTITSTFPNPAPQPTLSIIGTAGSTSYSYRIAILDKYGGITTASAITTIANAPDVLSFKDGNKIRITMPSGIARHGFAIYGEETNPANSRGVLGLIRDVTGFWEDGGHGSIAVSTPPWIPITAPLAKLNNTLLTTIVSGGGTTTLTLKDNAGATLSGNAVVMMDNTSSFNKAYNFLETCGGGEIEVTQGVYHFRLDPATARSVYFTSNVKTKGKNKPVFLMHVNPCNDNMYHFVSKGDTASNWSFEEIIFDGGNRTYTTEFAQIMINLGGTAGHSHFLIKDCEFRYSRGKFISTYAGNCTDYRFTGNYFHHGCSNALGIGGHRYRVDNNIFSDIFLGYGGTKVGGAEAIIMRSLSFGNTDVTSYGDISYNTINNYGTINFGGANFGYKYINISYNKILGYDNAIGLGGKMESVNVIGNQIKIQNLGYLNGNAIKLELTAVGQSCTDVNISDNAISIFSDPTTGFGSGGISFSVEPNNSDIVKRIRITNNSINQYGNVTQWPVEIRFCKELTFSGNTITSDNPGKDTALEVTTNSTDHRWIITDNIALNKVIKTPSGSIIAGNQVGLIRVGDRSLVTGNKVSGVSVAGGNTWGAVIFIGGSDNVVSDNKVDMKNHFNSSATAIIEGNGARNNMIVGNQITNSTTSRPLLHNFESTIVHNMGVPNGGRREFESSSLPTKGVFTVGDRIINITPVAGGSIGWVCTIAGNAAELNWVANTAYSMNKLVYSGVRVYKSTTTGISGAIAPNHASGMATDGTITWEFVGTSVVFKPFGAIGI</sequence>
<dbReference type="OrthoDB" id="2488735at2"/>
<feature type="domain" description="Rhamnogalacturonase A/B/Epimerase-like pectate lyase" evidence="1">
    <location>
        <begin position="34"/>
        <end position="74"/>
    </location>
</feature>